<comment type="catalytic activity">
    <reaction evidence="6 7">
        <text>L-arginyl-[protein] + 2 S-adenosyl-L-methionine = N(omega),N(omega)'-dimethyl-L-arginyl-[protein] + 2 S-adenosyl-L-homocysteine + 2 H(+)</text>
        <dbReference type="Rhea" id="RHEA:48108"/>
        <dbReference type="Rhea" id="RHEA-COMP:10532"/>
        <dbReference type="Rhea" id="RHEA-COMP:11992"/>
        <dbReference type="ChEBI" id="CHEBI:15378"/>
        <dbReference type="ChEBI" id="CHEBI:29965"/>
        <dbReference type="ChEBI" id="CHEBI:57856"/>
        <dbReference type="ChEBI" id="CHEBI:59789"/>
        <dbReference type="ChEBI" id="CHEBI:88221"/>
        <dbReference type="EC" id="2.1.1.320"/>
    </reaction>
</comment>
<dbReference type="PANTHER" id="PTHR12049:SF7">
    <property type="entry name" value="PROTEIN ARGININE METHYLTRANSFERASE NDUFAF7, MITOCHONDRIAL"/>
    <property type="match status" value="1"/>
</dbReference>
<dbReference type="AlphaFoldDB" id="A0A9N9TKQ0"/>
<dbReference type="InterPro" id="IPR029063">
    <property type="entry name" value="SAM-dependent_MTases_sf"/>
</dbReference>
<dbReference type="Pfam" id="PF02636">
    <property type="entry name" value="Methyltransf_28"/>
    <property type="match status" value="1"/>
</dbReference>
<protein>
    <recommendedName>
        <fullName evidence="7">Protein arginine methyltransferase NDUFAF7</fullName>
        <ecNumber evidence="7">2.1.1.320</ecNumber>
    </recommendedName>
</protein>
<dbReference type="Gene3D" id="3.40.50.12710">
    <property type="match status" value="1"/>
</dbReference>
<dbReference type="GO" id="GO:0035243">
    <property type="term" value="F:protein-arginine omega-N symmetric methyltransferase activity"/>
    <property type="evidence" value="ECO:0007669"/>
    <property type="project" value="UniProtKB-EC"/>
</dbReference>
<proteinExistence type="inferred from homology"/>
<dbReference type="InterPro" id="IPR003788">
    <property type="entry name" value="NDUFAF7"/>
</dbReference>
<evidence type="ECO:0000256" key="6">
    <source>
        <dbReference type="ARBA" id="ARBA00048612"/>
    </source>
</evidence>
<keyword evidence="9" id="KW-1185">Reference proteome</keyword>
<dbReference type="PANTHER" id="PTHR12049">
    <property type="entry name" value="PROTEIN ARGININE METHYLTRANSFERASE NDUFAF7, MITOCHONDRIAL"/>
    <property type="match status" value="1"/>
</dbReference>
<evidence type="ECO:0000313" key="8">
    <source>
        <dbReference type="EMBL" id="CAG9857686.1"/>
    </source>
</evidence>
<comment type="function">
    <text evidence="7">Arginine methyltransferase involved in the assembly or stability of mitochondrial NADH:ubiquinone oxidoreductase complex (complex I).</text>
</comment>
<keyword evidence="3 7" id="KW-0489">Methyltransferase</keyword>
<evidence type="ECO:0000256" key="4">
    <source>
        <dbReference type="ARBA" id="ARBA00022679"/>
    </source>
</evidence>
<evidence type="ECO:0000256" key="1">
    <source>
        <dbReference type="ARBA" id="ARBA00004173"/>
    </source>
</evidence>
<organism evidence="8 9">
    <name type="scientific">Phyllotreta striolata</name>
    <name type="common">Striped flea beetle</name>
    <name type="synonym">Crioceris striolata</name>
    <dbReference type="NCBI Taxonomy" id="444603"/>
    <lineage>
        <taxon>Eukaryota</taxon>
        <taxon>Metazoa</taxon>
        <taxon>Ecdysozoa</taxon>
        <taxon>Arthropoda</taxon>
        <taxon>Hexapoda</taxon>
        <taxon>Insecta</taxon>
        <taxon>Pterygota</taxon>
        <taxon>Neoptera</taxon>
        <taxon>Endopterygota</taxon>
        <taxon>Coleoptera</taxon>
        <taxon>Polyphaga</taxon>
        <taxon>Cucujiformia</taxon>
        <taxon>Chrysomeloidea</taxon>
        <taxon>Chrysomelidae</taxon>
        <taxon>Galerucinae</taxon>
        <taxon>Alticini</taxon>
        <taxon>Phyllotreta</taxon>
    </lineage>
</organism>
<dbReference type="GO" id="GO:0005739">
    <property type="term" value="C:mitochondrion"/>
    <property type="evidence" value="ECO:0007669"/>
    <property type="project" value="UniProtKB-SubCell"/>
</dbReference>
<evidence type="ECO:0000256" key="7">
    <source>
        <dbReference type="RuleBase" id="RU364114"/>
    </source>
</evidence>
<dbReference type="EC" id="2.1.1.320" evidence="7"/>
<comment type="subcellular location">
    <subcellularLocation>
        <location evidence="1 7">Mitochondrion</location>
    </subcellularLocation>
</comment>
<dbReference type="EMBL" id="OU900107">
    <property type="protein sequence ID" value="CAG9857686.1"/>
    <property type="molecule type" value="Genomic_DNA"/>
</dbReference>
<sequence>MKTLGTILKRIIRNVHYSTIESTAKPTNWNLSRAIYQQIQTSGPISVADYMKLVLTHPSGGYYMHKEAIGEEGDFITSPEISQLFGEMIAVWLINEWRKMGSPKPFQIVELGPGKGSLSADILRVFNYFKIDQTELRLVEVSPRLRRAQADRLGVKVDMDQFEKGTTDKNITVNWHRHLNEVPRKFSLFVAHEFFDALPVHKFHKTDAGYREILIDIDKSSVKDQPMFRYILARNPTPMQVLLDSNEARHDVEISPESVLLYKDICERIKTDGGVALICDYGHFGGDIDSFRAFKNHQQVHPLNEPGSSDLTADVDFRAITKVADDVQGVLTFGPVTQRDFLLRTGLDVRVDSLKQTLKDAEQLENIDKCFDYLTNNSKMGERFKFMAILPETMKPILDVHPVVGFTNQ</sequence>
<dbReference type="GO" id="GO:0032259">
    <property type="term" value="P:methylation"/>
    <property type="evidence" value="ECO:0007669"/>
    <property type="project" value="UniProtKB-KW"/>
</dbReference>
<evidence type="ECO:0000256" key="5">
    <source>
        <dbReference type="ARBA" id="ARBA00023128"/>
    </source>
</evidence>
<gene>
    <name evidence="8" type="ORF">PHYEVI_LOCUS4087</name>
</gene>
<comment type="similarity">
    <text evidence="2 7">Belongs to the NDUFAF7 family.</text>
</comment>
<name>A0A9N9TKQ0_PHYSR</name>
<dbReference type="InterPro" id="IPR038375">
    <property type="entry name" value="NDUFAF7_sf"/>
</dbReference>
<evidence type="ECO:0000313" key="9">
    <source>
        <dbReference type="Proteomes" id="UP001153712"/>
    </source>
</evidence>
<keyword evidence="5 7" id="KW-0496">Mitochondrion</keyword>
<keyword evidence="4 7" id="KW-0808">Transferase</keyword>
<dbReference type="SUPFAM" id="SSF53335">
    <property type="entry name" value="S-adenosyl-L-methionine-dependent methyltransferases"/>
    <property type="match status" value="1"/>
</dbReference>
<dbReference type="GO" id="GO:0032981">
    <property type="term" value="P:mitochondrial respiratory chain complex I assembly"/>
    <property type="evidence" value="ECO:0007669"/>
    <property type="project" value="TreeGrafter"/>
</dbReference>
<accession>A0A9N9TKQ0</accession>
<dbReference type="OrthoDB" id="438553at2759"/>
<reference evidence="8" key="1">
    <citation type="submission" date="2022-01" db="EMBL/GenBank/DDBJ databases">
        <authorList>
            <person name="King R."/>
        </authorList>
    </citation>
    <scope>NUCLEOTIDE SEQUENCE</scope>
</reference>
<dbReference type="Proteomes" id="UP001153712">
    <property type="component" value="Chromosome 14"/>
</dbReference>
<evidence type="ECO:0000256" key="2">
    <source>
        <dbReference type="ARBA" id="ARBA00005891"/>
    </source>
</evidence>
<evidence type="ECO:0000256" key="3">
    <source>
        <dbReference type="ARBA" id="ARBA00022603"/>
    </source>
</evidence>